<dbReference type="GO" id="GO:0005737">
    <property type="term" value="C:cytoplasm"/>
    <property type="evidence" value="ECO:0007669"/>
    <property type="project" value="UniProtKB-SubCell"/>
</dbReference>
<name>A0A6A6S121_9PLEO</name>
<evidence type="ECO:0000256" key="8">
    <source>
        <dbReference type="PIRSR" id="PIRSR006431-1"/>
    </source>
</evidence>
<dbReference type="InterPro" id="IPR005944">
    <property type="entry name" value="Pro_iminopeptidase"/>
</dbReference>
<dbReference type="Proteomes" id="UP000799753">
    <property type="component" value="Unassembled WGS sequence"/>
</dbReference>
<dbReference type="InterPro" id="IPR000073">
    <property type="entry name" value="AB_hydrolase_1"/>
</dbReference>
<dbReference type="GO" id="GO:0004177">
    <property type="term" value="F:aminopeptidase activity"/>
    <property type="evidence" value="ECO:0007669"/>
    <property type="project" value="UniProtKB-KW"/>
</dbReference>
<keyword evidence="5" id="KW-0963">Cytoplasm</keyword>
<dbReference type="EMBL" id="MU006785">
    <property type="protein sequence ID" value="KAF2640363.1"/>
    <property type="molecule type" value="Genomic_DNA"/>
</dbReference>
<dbReference type="InterPro" id="IPR002410">
    <property type="entry name" value="Peptidase_S33"/>
</dbReference>
<evidence type="ECO:0000256" key="9">
    <source>
        <dbReference type="RuleBase" id="RU003421"/>
    </source>
</evidence>
<dbReference type="PIRSF" id="PIRSF006431">
    <property type="entry name" value="Pept_S33"/>
    <property type="match status" value="1"/>
</dbReference>
<dbReference type="AlphaFoldDB" id="A0A6A6S121"/>
<gene>
    <name evidence="11" type="ORF">P280DRAFT_453067</name>
</gene>
<evidence type="ECO:0000313" key="11">
    <source>
        <dbReference type="EMBL" id="KAF2640363.1"/>
    </source>
</evidence>
<dbReference type="PANTHER" id="PTHR43722:SF1">
    <property type="entry name" value="PROLINE IMINOPEPTIDASE"/>
    <property type="match status" value="1"/>
</dbReference>
<reference evidence="11" key="1">
    <citation type="journal article" date="2020" name="Stud. Mycol.">
        <title>101 Dothideomycetes genomes: a test case for predicting lifestyles and emergence of pathogens.</title>
        <authorList>
            <person name="Haridas S."/>
            <person name="Albert R."/>
            <person name="Binder M."/>
            <person name="Bloem J."/>
            <person name="Labutti K."/>
            <person name="Salamov A."/>
            <person name="Andreopoulos B."/>
            <person name="Baker S."/>
            <person name="Barry K."/>
            <person name="Bills G."/>
            <person name="Bluhm B."/>
            <person name="Cannon C."/>
            <person name="Castanera R."/>
            <person name="Culley D."/>
            <person name="Daum C."/>
            <person name="Ezra D."/>
            <person name="Gonzalez J."/>
            <person name="Henrissat B."/>
            <person name="Kuo A."/>
            <person name="Liang C."/>
            <person name="Lipzen A."/>
            <person name="Lutzoni F."/>
            <person name="Magnuson J."/>
            <person name="Mondo S."/>
            <person name="Nolan M."/>
            <person name="Ohm R."/>
            <person name="Pangilinan J."/>
            <person name="Park H.-J."/>
            <person name="Ramirez L."/>
            <person name="Alfaro M."/>
            <person name="Sun H."/>
            <person name="Tritt A."/>
            <person name="Yoshinaga Y."/>
            <person name="Zwiers L.-H."/>
            <person name="Turgeon B."/>
            <person name="Goodwin S."/>
            <person name="Spatafora J."/>
            <person name="Crous P."/>
            <person name="Grigoriev I."/>
        </authorList>
    </citation>
    <scope>NUCLEOTIDE SEQUENCE</scope>
    <source>
        <strain evidence="11">CBS 473.64</strain>
    </source>
</reference>
<dbReference type="EC" id="3.4.11.5" evidence="9"/>
<dbReference type="OrthoDB" id="10249433at2759"/>
<dbReference type="PANTHER" id="PTHR43722">
    <property type="entry name" value="PROLINE IMINOPEPTIDASE"/>
    <property type="match status" value="1"/>
</dbReference>
<organism evidence="11 12">
    <name type="scientific">Massarina eburnea CBS 473.64</name>
    <dbReference type="NCBI Taxonomy" id="1395130"/>
    <lineage>
        <taxon>Eukaryota</taxon>
        <taxon>Fungi</taxon>
        <taxon>Dikarya</taxon>
        <taxon>Ascomycota</taxon>
        <taxon>Pezizomycotina</taxon>
        <taxon>Dothideomycetes</taxon>
        <taxon>Pleosporomycetidae</taxon>
        <taxon>Pleosporales</taxon>
        <taxon>Massarineae</taxon>
        <taxon>Massarinaceae</taxon>
        <taxon>Massarina</taxon>
    </lineage>
</organism>
<comment type="catalytic activity">
    <reaction evidence="1 9">
        <text>Release of N-terminal proline from a peptide.</text>
        <dbReference type="EC" id="3.4.11.5"/>
    </reaction>
</comment>
<sequence length="324" mass="36420">MSPPKGYQHNDAFNSGFLKVSDLHSVYYSQYGKANGKPVIFLHGGPGGSGSSPANAVFFDPAIFRIVLLDQRGAGKSTPNAETRDNNTQVLIQDIEQLRAHLDIKKWHMVFGGSWGSTLALAYSQTHSDVCGSLVLRGVFLGTKKEVALTMEGQLGAYLFPQEYDRFIEHLPEGKRGDPLAAYYELTKSDDPEIAKKAAVEWNRWEGSVSKLEPNSAELDEKERDEVWNKTHGWLELHYFVNECFLTKDQLLNGCEKIQHIPTRIVQGRYDLVCPPRAAYEIHKRLPKSELYFSPTAGHLASEPDNLKKLVEYCDELGQLDLHL</sequence>
<dbReference type="NCBIfam" id="TIGR01249">
    <property type="entry name" value="pro_imino_pep_1"/>
    <property type="match status" value="1"/>
</dbReference>
<keyword evidence="4 9" id="KW-0031">Aminopeptidase</keyword>
<dbReference type="InterPro" id="IPR029058">
    <property type="entry name" value="AB_hydrolase_fold"/>
</dbReference>
<evidence type="ECO:0000259" key="10">
    <source>
        <dbReference type="Pfam" id="PF00561"/>
    </source>
</evidence>
<feature type="active site" description="Proton donor" evidence="8">
    <location>
        <position position="299"/>
    </location>
</feature>
<keyword evidence="6 9" id="KW-0645">Protease</keyword>
<feature type="domain" description="AB hydrolase-1" evidence="10">
    <location>
        <begin position="37"/>
        <end position="302"/>
    </location>
</feature>
<evidence type="ECO:0000256" key="6">
    <source>
        <dbReference type="ARBA" id="ARBA00022670"/>
    </source>
</evidence>
<accession>A0A6A6S121</accession>
<dbReference type="Pfam" id="PF00561">
    <property type="entry name" value="Abhydrolase_1"/>
    <property type="match status" value="1"/>
</dbReference>
<evidence type="ECO:0000256" key="3">
    <source>
        <dbReference type="ARBA" id="ARBA00010088"/>
    </source>
</evidence>
<evidence type="ECO:0000256" key="4">
    <source>
        <dbReference type="ARBA" id="ARBA00022438"/>
    </source>
</evidence>
<feature type="active site" description="Nucleophile" evidence="8">
    <location>
        <position position="114"/>
    </location>
</feature>
<protein>
    <recommendedName>
        <fullName evidence="9">Proline iminopeptidase</fullName>
        <ecNumber evidence="9">3.4.11.5</ecNumber>
    </recommendedName>
</protein>
<evidence type="ECO:0000256" key="1">
    <source>
        <dbReference type="ARBA" id="ARBA00001585"/>
    </source>
</evidence>
<feature type="non-terminal residue" evidence="11">
    <location>
        <position position="1"/>
    </location>
</feature>
<evidence type="ECO:0000313" key="12">
    <source>
        <dbReference type="Proteomes" id="UP000799753"/>
    </source>
</evidence>
<evidence type="ECO:0000256" key="7">
    <source>
        <dbReference type="ARBA" id="ARBA00022801"/>
    </source>
</evidence>
<keyword evidence="12" id="KW-1185">Reference proteome</keyword>
<evidence type="ECO:0000256" key="5">
    <source>
        <dbReference type="ARBA" id="ARBA00022490"/>
    </source>
</evidence>
<dbReference type="Gene3D" id="3.40.50.1820">
    <property type="entry name" value="alpha/beta hydrolase"/>
    <property type="match status" value="1"/>
</dbReference>
<comment type="similarity">
    <text evidence="3 9">Belongs to the peptidase S33 family.</text>
</comment>
<dbReference type="PRINTS" id="PR00793">
    <property type="entry name" value="PROAMNOPTASE"/>
</dbReference>
<proteinExistence type="inferred from homology"/>
<evidence type="ECO:0000256" key="2">
    <source>
        <dbReference type="ARBA" id="ARBA00004496"/>
    </source>
</evidence>
<feature type="active site" evidence="8">
    <location>
        <position position="271"/>
    </location>
</feature>
<keyword evidence="7 9" id="KW-0378">Hydrolase</keyword>
<comment type="subcellular location">
    <subcellularLocation>
        <location evidence="2">Cytoplasm</location>
    </subcellularLocation>
</comment>
<dbReference type="GO" id="GO:0006508">
    <property type="term" value="P:proteolysis"/>
    <property type="evidence" value="ECO:0007669"/>
    <property type="project" value="UniProtKB-KW"/>
</dbReference>
<dbReference type="SUPFAM" id="SSF53474">
    <property type="entry name" value="alpha/beta-Hydrolases"/>
    <property type="match status" value="1"/>
</dbReference>